<dbReference type="EMBL" id="JAOUSE010000008">
    <property type="protein sequence ID" value="MCU9593765.1"/>
    <property type="molecule type" value="Genomic_DNA"/>
</dbReference>
<sequence>MEVTLELVFITSDDRNVRLSVNNPKEDLDGDTIKEAMEQIVAANIFETSTGASFVAVKEARKIQRGVEVIKFE</sequence>
<dbReference type="RefSeq" id="WP_263061196.1">
    <property type="nucleotide sequence ID" value="NZ_JAOUSE010000008.1"/>
</dbReference>
<dbReference type="Proteomes" id="UP001208656">
    <property type="component" value="Unassembled WGS sequence"/>
</dbReference>
<reference evidence="1 2" key="1">
    <citation type="submission" date="2022-10" db="EMBL/GenBank/DDBJ databases">
        <title>Description of Fervidibacillus gen. nov. in the family Fervidibacillaceae fam. nov. with two species, Fervidibacillus albus sp. nov., and Fervidibacillus halotolerans sp. nov., isolated from tidal flat sediments.</title>
        <authorList>
            <person name="Kwon K.K."/>
            <person name="Yang S.-H."/>
        </authorList>
    </citation>
    <scope>NUCLEOTIDE SEQUENCE [LARGE SCALE GENOMIC DNA]</scope>
    <source>
        <strain evidence="1 2">DSM 23332</strain>
    </source>
</reference>
<organism evidence="1 2">
    <name type="scientific">Pallidibacillus thermolactis</name>
    <dbReference type="NCBI Taxonomy" id="251051"/>
    <lineage>
        <taxon>Bacteria</taxon>
        <taxon>Bacillati</taxon>
        <taxon>Bacillota</taxon>
        <taxon>Bacilli</taxon>
        <taxon>Bacillales</taxon>
        <taxon>Bacillaceae</taxon>
        <taxon>Pallidibacillus</taxon>
    </lineage>
</organism>
<evidence type="ECO:0000313" key="2">
    <source>
        <dbReference type="Proteomes" id="UP001208656"/>
    </source>
</evidence>
<gene>
    <name evidence="1" type="ORF">OEV82_04780</name>
</gene>
<evidence type="ECO:0000313" key="1">
    <source>
        <dbReference type="EMBL" id="MCU9593765.1"/>
    </source>
</evidence>
<keyword evidence="2" id="KW-1185">Reference proteome</keyword>
<accession>A0ABT2WE40</accession>
<comment type="caution">
    <text evidence="1">The sequence shown here is derived from an EMBL/GenBank/DDBJ whole genome shotgun (WGS) entry which is preliminary data.</text>
</comment>
<proteinExistence type="predicted"/>
<dbReference type="Pfam" id="PF11148">
    <property type="entry name" value="DUF2922"/>
    <property type="match status" value="1"/>
</dbReference>
<dbReference type="InterPro" id="IPR021321">
    <property type="entry name" value="DUF2922"/>
</dbReference>
<protein>
    <submittedName>
        <fullName evidence="1">DUF2922 domain-containing protein</fullName>
    </submittedName>
</protein>
<name>A0ABT2WE40_9BACI</name>